<accession>A0A6C0E0D9</accession>
<evidence type="ECO:0000313" key="1">
    <source>
        <dbReference type="EMBL" id="QHT22081.1"/>
    </source>
</evidence>
<sequence length="197" mass="23458">MNIVEAYKKFNSQLIVLVSGYSGTHKSKIAKFIGKIFNLKCISLKQFYYPNYDTSITITSGENNNITLIDYDDIYQSVDWKKLNEYVKENNNIVICGFGFPSELITFKTDFHIYLKINKQKLFENMDEYIKKREIKDRENAKLIFNKITFNHNEKLMKDGKIDKFVNLNELSFEETKKSIFEYLIFMIDKWLNENKK</sequence>
<dbReference type="InterPro" id="IPR027417">
    <property type="entry name" value="P-loop_NTPase"/>
</dbReference>
<dbReference type="AlphaFoldDB" id="A0A6C0E0D9"/>
<reference evidence="1" key="1">
    <citation type="journal article" date="2020" name="Nature">
        <title>Giant virus diversity and host interactions through global metagenomics.</title>
        <authorList>
            <person name="Schulz F."/>
            <person name="Roux S."/>
            <person name="Paez-Espino D."/>
            <person name="Jungbluth S."/>
            <person name="Walsh D.A."/>
            <person name="Denef V.J."/>
            <person name="McMahon K.D."/>
            <person name="Konstantinidis K.T."/>
            <person name="Eloe-Fadrosh E.A."/>
            <person name="Kyrpides N.C."/>
            <person name="Woyke T."/>
        </authorList>
    </citation>
    <scope>NUCLEOTIDE SEQUENCE</scope>
    <source>
        <strain evidence="1">GVMAG-M-3300023179-103</strain>
    </source>
</reference>
<name>A0A6C0E0D9_9ZZZZ</name>
<protein>
    <recommendedName>
        <fullName evidence="2">Guanylate kinase-like domain-containing protein</fullName>
    </recommendedName>
</protein>
<dbReference type="Gene3D" id="3.40.50.300">
    <property type="entry name" value="P-loop containing nucleotide triphosphate hydrolases"/>
    <property type="match status" value="1"/>
</dbReference>
<dbReference type="SUPFAM" id="SSF52540">
    <property type="entry name" value="P-loop containing nucleoside triphosphate hydrolases"/>
    <property type="match status" value="1"/>
</dbReference>
<organism evidence="1">
    <name type="scientific">viral metagenome</name>
    <dbReference type="NCBI Taxonomy" id="1070528"/>
    <lineage>
        <taxon>unclassified sequences</taxon>
        <taxon>metagenomes</taxon>
        <taxon>organismal metagenomes</taxon>
    </lineage>
</organism>
<evidence type="ECO:0008006" key="2">
    <source>
        <dbReference type="Google" id="ProtNLM"/>
    </source>
</evidence>
<dbReference type="EMBL" id="MN739702">
    <property type="protein sequence ID" value="QHT22081.1"/>
    <property type="molecule type" value="Genomic_DNA"/>
</dbReference>
<proteinExistence type="predicted"/>